<feature type="transmembrane region" description="Helical" evidence="2">
    <location>
        <begin position="333"/>
        <end position="360"/>
    </location>
</feature>
<proteinExistence type="predicted"/>
<accession>A0A6M0K0J5</accession>
<name>A0A6M0K0J5_9GAMM</name>
<gene>
    <name evidence="3" type="ORF">G3446_13090</name>
</gene>
<keyword evidence="4" id="KW-1185">Reference proteome</keyword>
<feature type="transmembrane region" description="Helical" evidence="2">
    <location>
        <begin position="216"/>
        <end position="237"/>
    </location>
</feature>
<feature type="region of interest" description="Disordered" evidence="1">
    <location>
        <begin position="87"/>
        <end position="123"/>
    </location>
</feature>
<keyword evidence="2" id="KW-1133">Transmembrane helix</keyword>
<dbReference type="EMBL" id="JAAIJQ010000035">
    <property type="protein sequence ID" value="NEV62814.1"/>
    <property type="molecule type" value="Genomic_DNA"/>
</dbReference>
<organism evidence="3 4">
    <name type="scientific">Thiorhodococcus minor</name>
    <dbReference type="NCBI Taxonomy" id="57489"/>
    <lineage>
        <taxon>Bacteria</taxon>
        <taxon>Pseudomonadati</taxon>
        <taxon>Pseudomonadota</taxon>
        <taxon>Gammaproteobacteria</taxon>
        <taxon>Chromatiales</taxon>
        <taxon>Chromatiaceae</taxon>
        <taxon>Thiorhodococcus</taxon>
    </lineage>
</organism>
<sequence>MEAQYRILYSGNLLPGQELSEVVPRLAKKFRMKEETARDLILKGGGRVLKQNLSAADAERYRAAMTAVGLVITIEPQTVAPAQEDSLLRPYPDPAEKPQAPSLVKRPGGKDKPRPKPDGSWSVCPKCGAAEVSDLTGVCQACGVVVERYLASRGQSEDTAGAAQNPYAPPVADLTPPPLEDGGENTLYPPRGVGAGRGWGWIAEAWELFRDAPGGWIGALLLFYVIVIVLSLIPFLGSLATTILGPMLTAGLIMGAHAQHQGEGFSVSRLFAGVSEKPGPLALVGVVYLLFALLIGLIIGGLFAVMIGTSGMMTPDAAMDPADLEAMMAGPSFLLPILFALLLGIPLAMAMFFAPALVALNDVPVFKAFQLSFMGCLKNILPFLVYGLIAMVLVILGALPLMLGLLVVMPVLTIALYTAYRDIFYR</sequence>
<feature type="transmembrane region" description="Helical" evidence="2">
    <location>
        <begin position="402"/>
        <end position="420"/>
    </location>
</feature>
<keyword evidence="2" id="KW-0472">Membrane</keyword>
<evidence type="ECO:0000256" key="2">
    <source>
        <dbReference type="SAM" id="Phobius"/>
    </source>
</evidence>
<evidence type="ECO:0000313" key="3">
    <source>
        <dbReference type="EMBL" id="NEV62814.1"/>
    </source>
</evidence>
<feature type="transmembrane region" description="Helical" evidence="2">
    <location>
        <begin position="281"/>
        <end position="313"/>
    </location>
</feature>
<dbReference type="AlphaFoldDB" id="A0A6M0K0J5"/>
<dbReference type="NCBIfam" id="NF041043">
    <property type="entry name" value="BPSS1780_fam"/>
    <property type="match status" value="1"/>
</dbReference>
<evidence type="ECO:0000313" key="4">
    <source>
        <dbReference type="Proteomes" id="UP000483379"/>
    </source>
</evidence>
<reference evidence="3 4" key="1">
    <citation type="submission" date="2020-02" db="EMBL/GenBank/DDBJ databases">
        <title>Genome sequences of Thiorhodococcus mannitoliphagus and Thiorhodococcus minor, purple sulfur photosynthetic bacteria in the gammaproteobacterial family, Chromatiaceae.</title>
        <authorList>
            <person name="Aviles F.A."/>
            <person name="Meyer T.E."/>
            <person name="Kyndt J.A."/>
        </authorList>
    </citation>
    <scope>NUCLEOTIDE SEQUENCE [LARGE SCALE GENOMIC DNA]</scope>
    <source>
        <strain evidence="3 4">DSM 11518</strain>
    </source>
</reference>
<dbReference type="Proteomes" id="UP000483379">
    <property type="component" value="Unassembled WGS sequence"/>
</dbReference>
<feature type="compositionally biased region" description="Basic and acidic residues" evidence="1">
    <location>
        <begin position="108"/>
        <end position="117"/>
    </location>
</feature>
<comment type="caution">
    <text evidence="3">The sequence shown here is derived from an EMBL/GenBank/DDBJ whole genome shotgun (WGS) entry which is preliminary data.</text>
</comment>
<feature type="region of interest" description="Disordered" evidence="1">
    <location>
        <begin position="157"/>
        <end position="186"/>
    </location>
</feature>
<evidence type="ECO:0000256" key="1">
    <source>
        <dbReference type="SAM" id="MobiDB-lite"/>
    </source>
</evidence>
<protein>
    <recommendedName>
        <fullName evidence="5">DUF2189 domain-containing protein</fullName>
    </recommendedName>
</protein>
<evidence type="ECO:0008006" key="5">
    <source>
        <dbReference type="Google" id="ProtNLM"/>
    </source>
</evidence>
<dbReference type="RefSeq" id="WP_164453280.1">
    <property type="nucleotide sequence ID" value="NZ_JAAIJQ010000035.1"/>
</dbReference>
<feature type="transmembrane region" description="Helical" evidence="2">
    <location>
        <begin position="380"/>
        <end position="396"/>
    </location>
</feature>
<dbReference type="InterPro" id="IPR047798">
    <property type="entry name" value="BPSS1780-like"/>
</dbReference>
<keyword evidence="2" id="KW-0812">Transmembrane</keyword>